<reference evidence="1" key="1">
    <citation type="journal article" date="2018" name="Genome Biol.">
        <title>SKESA: strategic k-mer extension for scrupulous assemblies.</title>
        <authorList>
            <person name="Souvorov A."/>
            <person name="Agarwala R."/>
            <person name="Lipman D.J."/>
        </authorList>
    </citation>
    <scope>NUCLEOTIDE SEQUENCE</scope>
    <source>
        <strain evidence="1">MA.CK_94/00001630</strain>
    </source>
</reference>
<sequence>MNLLWLEIKEFFRDPAKIFRTLDDIVYTAQNTIEIAGHEAETVGCDDYNRPEH</sequence>
<organism evidence="1">
    <name type="scientific">Salmonella enterica</name>
    <name type="common">Salmonella choleraesuis</name>
    <dbReference type="NCBI Taxonomy" id="28901"/>
    <lineage>
        <taxon>Bacteria</taxon>
        <taxon>Pseudomonadati</taxon>
        <taxon>Pseudomonadota</taxon>
        <taxon>Gammaproteobacteria</taxon>
        <taxon>Enterobacterales</taxon>
        <taxon>Enterobacteriaceae</taxon>
        <taxon>Salmonella</taxon>
    </lineage>
</organism>
<protein>
    <submittedName>
        <fullName evidence="1">Uncharacterized protein</fullName>
    </submittedName>
</protein>
<name>A0A759YF44_SALER</name>
<dbReference type="AlphaFoldDB" id="A0A759YF44"/>
<accession>A0A759YF44</accession>
<reference evidence="1" key="2">
    <citation type="submission" date="2020-02" db="EMBL/GenBank/DDBJ databases">
        <authorList>
            <consortium name="NCBI Pathogen Detection Project"/>
        </authorList>
    </citation>
    <scope>NUCLEOTIDE SEQUENCE</scope>
    <source>
        <strain evidence="1">MA.CK_94/00001630</strain>
    </source>
</reference>
<evidence type="ECO:0000313" key="1">
    <source>
        <dbReference type="EMBL" id="HAG2281930.1"/>
    </source>
</evidence>
<dbReference type="EMBL" id="DAAXRP010000006">
    <property type="protein sequence ID" value="HAG2281930.1"/>
    <property type="molecule type" value="Genomic_DNA"/>
</dbReference>
<gene>
    <name evidence="1" type="ORF">G8W61_002205</name>
</gene>
<proteinExistence type="predicted"/>
<comment type="caution">
    <text evidence="1">The sequence shown here is derived from an EMBL/GenBank/DDBJ whole genome shotgun (WGS) entry which is preliminary data.</text>
</comment>